<dbReference type="Pfam" id="PF00355">
    <property type="entry name" value="Rieske"/>
    <property type="match status" value="1"/>
</dbReference>
<dbReference type="EMBL" id="CP062983">
    <property type="protein sequence ID" value="QPC85268.1"/>
    <property type="molecule type" value="Genomic_DNA"/>
</dbReference>
<sequence length="163" mass="17529">MYYIWGASIALLLGQAGAGFVWFTFPRFREGEFGGIFPYNPADLPSTGAAPEWVAAGRFHISNTQDGLLALYGVCTHLGCLPKWTPSNVRFECPCHGSKFTAYGNYIEGPAPRGLDRFKTTIVFLDGTTAETDTDGGPIPIPADKSIAEIRVDTGAKITGPSH</sequence>
<keyword evidence="2" id="KW-0479">Metal-binding</keyword>
<dbReference type="GO" id="GO:0051537">
    <property type="term" value="F:2 iron, 2 sulfur cluster binding"/>
    <property type="evidence" value="ECO:0007669"/>
    <property type="project" value="UniProtKB-KW"/>
</dbReference>
<keyword evidence="4" id="KW-0411">Iron-sulfur</keyword>
<comment type="cofactor">
    <cofactor evidence="6">
        <name>[2Fe-2S] cluster</name>
        <dbReference type="ChEBI" id="CHEBI:190135"/>
    </cofactor>
</comment>
<gene>
    <name evidence="8" type="ORF">G4Y79_20685</name>
</gene>
<dbReference type="Gene3D" id="2.102.10.10">
    <property type="entry name" value="Rieske [2Fe-2S] iron-sulphur domain"/>
    <property type="match status" value="1"/>
</dbReference>
<dbReference type="GO" id="GO:0004497">
    <property type="term" value="F:monooxygenase activity"/>
    <property type="evidence" value="ECO:0007669"/>
    <property type="project" value="UniProtKB-ARBA"/>
</dbReference>
<dbReference type="InterPro" id="IPR014349">
    <property type="entry name" value="Rieske_Fe-S_prot"/>
</dbReference>
<dbReference type="GO" id="GO:0016020">
    <property type="term" value="C:membrane"/>
    <property type="evidence" value="ECO:0007669"/>
    <property type="project" value="InterPro"/>
</dbReference>
<dbReference type="KEGG" id="pmet:G4Y79_20685"/>
<keyword evidence="9" id="KW-1185">Reference proteome</keyword>
<evidence type="ECO:0000256" key="2">
    <source>
        <dbReference type="ARBA" id="ARBA00022723"/>
    </source>
</evidence>
<evidence type="ECO:0000256" key="6">
    <source>
        <dbReference type="ARBA" id="ARBA00034078"/>
    </source>
</evidence>
<proteinExistence type="predicted"/>
<evidence type="ECO:0000313" key="8">
    <source>
        <dbReference type="EMBL" id="QPC85268.1"/>
    </source>
</evidence>
<evidence type="ECO:0000256" key="1">
    <source>
        <dbReference type="ARBA" id="ARBA00022714"/>
    </source>
</evidence>
<dbReference type="GO" id="GO:0016705">
    <property type="term" value="F:oxidoreductase activity, acting on paired donors, with incorporation or reduction of molecular oxygen"/>
    <property type="evidence" value="ECO:0007669"/>
    <property type="project" value="UniProtKB-ARBA"/>
</dbReference>
<dbReference type="InterPro" id="IPR017941">
    <property type="entry name" value="Rieske_2Fe-2S"/>
</dbReference>
<name>A0A7S8EEB5_9CHLR</name>
<dbReference type="AlphaFoldDB" id="A0A7S8EEB5"/>
<dbReference type="PANTHER" id="PTHR10134">
    <property type="entry name" value="CYTOCHROME B-C1 COMPLEX SUBUNIT RIESKE, MITOCHONDRIAL"/>
    <property type="match status" value="1"/>
</dbReference>
<organism evidence="8 9">
    <name type="scientific">Phototrophicus methaneseepsis</name>
    <dbReference type="NCBI Taxonomy" id="2710758"/>
    <lineage>
        <taxon>Bacteria</taxon>
        <taxon>Bacillati</taxon>
        <taxon>Chloroflexota</taxon>
        <taxon>Candidatus Thermofontia</taxon>
        <taxon>Phototrophicales</taxon>
        <taxon>Phototrophicaceae</taxon>
        <taxon>Phototrophicus</taxon>
    </lineage>
</organism>
<keyword evidence="3" id="KW-0408">Iron</keyword>
<evidence type="ECO:0000256" key="4">
    <source>
        <dbReference type="ARBA" id="ARBA00023014"/>
    </source>
</evidence>
<evidence type="ECO:0000256" key="3">
    <source>
        <dbReference type="ARBA" id="ARBA00023004"/>
    </source>
</evidence>
<feature type="domain" description="Rieske" evidence="7">
    <location>
        <begin position="36"/>
        <end position="123"/>
    </location>
</feature>
<dbReference type="GO" id="GO:0046872">
    <property type="term" value="F:metal ion binding"/>
    <property type="evidence" value="ECO:0007669"/>
    <property type="project" value="UniProtKB-KW"/>
</dbReference>
<dbReference type="PROSITE" id="PS51296">
    <property type="entry name" value="RIESKE"/>
    <property type="match status" value="1"/>
</dbReference>
<protein>
    <submittedName>
        <fullName evidence="8">Rieske 2Fe-2S domain-containing protein</fullName>
    </submittedName>
</protein>
<keyword evidence="1" id="KW-0001">2Fe-2S</keyword>
<accession>A0A7S8EEB5</accession>
<dbReference type="PRINTS" id="PR00162">
    <property type="entry name" value="RIESKE"/>
</dbReference>
<keyword evidence="5" id="KW-1015">Disulfide bond</keyword>
<reference evidence="8 9" key="1">
    <citation type="submission" date="2020-02" db="EMBL/GenBank/DDBJ databases">
        <authorList>
            <person name="Zheng R.K."/>
            <person name="Sun C.M."/>
        </authorList>
    </citation>
    <scope>NUCLEOTIDE SEQUENCE [LARGE SCALE GENOMIC DNA]</scope>
    <source>
        <strain evidence="9">rifampicinis</strain>
    </source>
</reference>
<dbReference type="Proteomes" id="UP000594468">
    <property type="component" value="Chromosome"/>
</dbReference>
<evidence type="ECO:0000256" key="5">
    <source>
        <dbReference type="ARBA" id="ARBA00023157"/>
    </source>
</evidence>
<evidence type="ECO:0000313" key="9">
    <source>
        <dbReference type="Proteomes" id="UP000594468"/>
    </source>
</evidence>
<dbReference type="InterPro" id="IPR005805">
    <property type="entry name" value="Rieske_Fe-S_prot_C"/>
</dbReference>
<dbReference type="InterPro" id="IPR036922">
    <property type="entry name" value="Rieske_2Fe-2S_sf"/>
</dbReference>
<dbReference type="SUPFAM" id="SSF50022">
    <property type="entry name" value="ISP domain"/>
    <property type="match status" value="1"/>
</dbReference>
<evidence type="ECO:0000259" key="7">
    <source>
        <dbReference type="PROSITE" id="PS51296"/>
    </source>
</evidence>